<organism evidence="1 2">
    <name type="scientific">Enterococcus plantarum</name>
    <dbReference type="NCBI Taxonomy" id="1077675"/>
    <lineage>
        <taxon>Bacteria</taxon>
        <taxon>Bacillati</taxon>
        <taxon>Bacillota</taxon>
        <taxon>Bacilli</taxon>
        <taxon>Lactobacillales</taxon>
        <taxon>Enterococcaceae</taxon>
        <taxon>Enterococcus</taxon>
    </lineage>
</organism>
<sequence length="80" mass="9067">MDFTVRFLPADFSENRLNVLSLVKLSVQIKESDGTVIEEFETNPSEKSYKINTELTPTMKVEVSVVPNEVIEFYPVVTAL</sequence>
<name>A0A2W3Z996_9ENTE</name>
<keyword evidence="2" id="KW-1185">Reference proteome</keyword>
<proteinExistence type="predicted"/>
<dbReference type="RefSeq" id="WP_069653045.1">
    <property type="nucleotide sequence ID" value="NZ_JAFLVY010000006.1"/>
</dbReference>
<dbReference type="EMBL" id="PIEU01000112">
    <property type="protein sequence ID" value="PZL70634.1"/>
    <property type="molecule type" value="Genomic_DNA"/>
</dbReference>
<accession>A0A2W3Z996</accession>
<evidence type="ECO:0000313" key="1">
    <source>
        <dbReference type="EMBL" id="PZL70634.1"/>
    </source>
</evidence>
<dbReference type="OrthoDB" id="2339659at2"/>
<protein>
    <submittedName>
        <fullName evidence="1">Uncharacterized protein</fullName>
    </submittedName>
</protein>
<dbReference type="AlphaFoldDB" id="A0A2W3Z996"/>
<gene>
    <name evidence="1" type="ORF">CI088_14685</name>
</gene>
<comment type="caution">
    <text evidence="1">The sequence shown here is derived from an EMBL/GenBank/DDBJ whole genome shotgun (WGS) entry which is preliminary data.</text>
</comment>
<evidence type="ECO:0000313" key="2">
    <source>
        <dbReference type="Proteomes" id="UP000249828"/>
    </source>
</evidence>
<dbReference type="Proteomes" id="UP000249828">
    <property type="component" value="Unassembled WGS sequence"/>
</dbReference>
<reference evidence="1 2" key="1">
    <citation type="submission" date="2017-11" db="EMBL/GenBank/DDBJ databases">
        <title>Draft genome sequence of Enterococcus plantarum TRW2 strain isolated from lettuce.</title>
        <authorList>
            <person name="Kim E.B."/>
            <person name="Marco M.L."/>
            <person name="Williams T.R."/>
            <person name="You I.H."/>
        </authorList>
    </citation>
    <scope>NUCLEOTIDE SEQUENCE [LARGE SCALE GENOMIC DNA]</scope>
    <source>
        <strain evidence="1 2">TRW2</strain>
    </source>
</reference>
<dbReference type="STRING" id="1077675.BCR22_00510"/>